<dbReference type="SUPFAM" id="SSF50965">
    <property type="entry name" value="Galactose oxidase, central domain"/>
    <property type="match status" value="1"/>
</dbReference>
<feature type="domain" description="F-box" evidence="1">
    <location>
        <begin position="72"/>
        <end position="107"/>
    </location>
</feature>
<dbReference type="EnsemblPlants" id="TraesCSU02G042700.1">
    <property type="protein sequence ID" value="TraesCSU02G042700.1"/>
    <property type="gene ID" value="TraesCSU02G042700"/>
</dbReference>
<reference evidence="3" key="1">
    <citation type="submission" date="2018-08" db="EMBL/GenBank/DDBJ databases">
        <authorList>
            <person name="Rossello M."/>
        </authorList>
    </citation>
    <scope>NUCLEOTIDE SEQUENCE [LARGE SCALE GENOMIC DNA]</scope>
    <source>
        <strain evidence="3">cv. Chinese Spring</strain>
    </source>
</reference>
<dbReference type="InterPro" id="IPR001810">
    <property type="entry name" value="F-box_dom"/>
</dbReference>
<evidence type="ECO:0000259" key="1">
    <source>
        <dbReference type="Pfam" id="PF12937"/>
    </source>
</evidence>
<dbReference type="OMA" id="TKYYPFR"/>
<dbReference type="Gene3D" id="1.20.1280.50">
    <property type="match status" value="1"/>
</dbReference>
<accession>A0A3B6UAE1</accession>
<sequence>MKRQQHGEVDAGICRRRSPRLHPQIHASDVGATVARRRSTRLHPQIHTSDEGARLIDRRRRRHGSLLDNDHDMLWEILLRLPPQPSSLLRACAVCKRWRRVATDPKFLRCFHAHHRKAPLLGLLVCRNSHKNVFHPVLNPPDRIPRKRFTLGCYSKIRYSVPSCRHGRILVKDSKNNEAVLCDPITGEQHRMPVPPGFDMTYLSGAVLCTAGDQGHVHGSCHASPFKVVLLSMFIHDDRRPLARVFSSQTGRWGNLISIETQPKTMYGPCCPDTLVGNVIYWLSRRDDVVEFDLEGQKLTLIKGPHSMNNFSICQCQIIRTDDCIVGVAMLSYQDIQVWQREVNSEGVSIWLVQKTVALHTIPKTLPQISETMPWNKLMGYDEDTNAMILYMHDSAYMVQLKSIHSTKIDVPCSTKYYPFMSFYLPGDHSSFVFIYSRSRLI</sequence>
<dbReference type="PANTHER" id="PTHR32133:SF266">
    <property type="entry name" value="F-BOX DOMAIN-CONTAINING PROTEIN"/>
    <property type="match status" value="1"/>
</dbReference>
<reference evidence="3" key="2">
    <citation type="submission" date="2018-10" db="UniProtKB">
        <authorList>
            <consortium name="EnsemblPlants"/>
        </authorList>
    </citation>
    <scope>IDENTIFICATION</scope>
</reference>
<dbReference type="Pfam" id="PF23635">
    <property type="entry name" value="Beta-prop_AT5G49610-like"/>
    <property type="match status" value="1"/>
</dbReference>
<dbReference type="OrthoDB" id="688464at2759"/>
<proteinExistence type="predicted"/>
<dbReference type="Proteomes" id="UP000019116">
    <property type="component" value="Chromosome Un"/>
</dbReference>
<dbReference type="AlphaFoldDB" id="A0A3B6UAE1"/>
<evidence type="ECO:0000313" key="4">
    <source>
        <dbReference type="Proteomes" id="UP000019116"/>
    </source>
</evidence>
<dbReference type="Gramene" id="TraesCSU02G042700.1">
    <property type="protein sequence ID" value="TraesCSU02G042700.1"/>
    <property type="gene ID" value="TraesCSU02G042700"/>
</dbReference>
<keyword evidence="4" id="KW-1185">Reference proteome</keyword>
<dbReference type="InterPro" id="IPR011043">
    <property type="entry name" value="Gal_Oxase/kelch_b-propeller"/>
</dbReference>
<feature type="domain" description="F-box protein AT5G49610-like beta-propeller" evidence="2">
    <location>
        <begin position="161"/>
        <end position="423"/>
    </location>
</feature>
<protein>
    <submittedName>
        <fullName evidence="3">Uncharacterized protein</fullName>
    </submittedName>
</protein>
<dbReference type="Pfam" id="PF12937">
    <property type="entry name" value="F-box-like"/>
    <property type="match status" value="1"/>
</dbReference>
<dbReference type="Gramene" id="TraesCSU03G0030100.1">
    <property type="protein sequence ID" value="TraesCSU03G0030100.1.CDS"/>
    <property type="gene ID" value="TraesCSU03G0030100"/>
</dbReference>
<dbReference type="InterPro" id="IPR036047">
    <property type="entry name" value="F-box-like_dom_sf"/>
</dbReference>
<dbReference type="InterPro" id="IPR056594">
    <property type="entry name" value="AT5G49610-like_b-prop"/>
</dbReference>
<dbReference type="SUPFAM" id="SSF81383">
    <property type="entry name" value="F-box domain"/>
    <property type="match status" value="1"/>
</dbReference>
<name>A0A3B6UAE1_WHEAT</name>
<dbReference type="PANTHER" id="PTHR32133">
    <property type="entry name" value="OS07G0120400 PROTEIN"/>
    <property type="match status" value="1"/>
</dbReference>
<evidence type="ECO:0000259" key="2">
    <source>
        <dbReference type="Pfam" id="PF23635"/>
    </source>
</evidence>
<evidence type="ECO:0000313" key="3">
    <source>
        <dbReference type="EnsemblPlants" id="TraesCSU02G042700.1"/>
    </source>
</evidence>
<organism evidence="3">
    <name type="scientific">Triticum aestivum</name>
    <name type="common">Wheat</name>
    <dbReference type="NCBI Taxonomy" id="4565"/>
    <lineage>
        <taxon>Eukaryota</taxon>
        <taxon>Viridiplantae</taxon>
        <taxon>Streptophyta</taxon>
        <taxon>Embryophyta</taxon>
        <taxon>Tracheophyta</taxon>
        <taxon>Spermatophyta</taxon>
        <taxon>Magnoliopsida</taxon>
        <taxon>Liliopsida</taxon>
        <taxon>Poales</taxon>
        <taxon>Poaceae</taxon>
        <taxon>BOP clade</taxon>
        <taxon>Pooideae</taxon>
        <taxon>Triticodae</taxon>
        <taxon>Triticeae</taxon>
        <taxon>Triticinae</taxon>
        <taxon>Triticum</taxon>
    </lineage>
</organism>
<dbReference type="STRING" id="4565.A0A3B6UAE1"/>